<protein>
    <submittedName>
        <fullName evidence="1">Uncharacterized protein</fullName>
    </submittedName>
</protein>
<gene>
    <name evidence="1" type="ORF">BJ983_005590</name>
</gene>
<dbReference type="RefSeq" id="WP_179796800.1">
    <property type="nucleotide sequence ID" value="NZ_BAABHP010000009.1"/>
</dbReference>
<organism evidence="1 2">
    <name type="scientific">Actinomycetospora corticicola</name>
    <dbReference type="NCBI Taxonomy" id="663602"/>
    <lineage>
        <taxon>Bacteria</taxon>
        <taxon>Bacillati</taxon>
        <taxon>Actinomycetota</taxon>
        <taxon>Actinomycetes</taxon>
        <taxon>Pseudonocardiales</taxon>
        <taxon>Pseudonocardiaceae</taxon>
        <taxon>Actinomycetospora</taxon>
    </lineage>
</organism>
<dbReference type="InterPro" id="IPR036318">
    <property type="entry name" value="FAD-bd_PCMH-like_sf"/>
</dbReference>
<evidence type="ECO:0000313" key="1">
    <source>
        <dbReference type="EMBL" id="NYD39488.1"/>
    </source>
</evidence>
<dbReference type="AlphaFoldDB" id="A0A7Y9J8P3"/>
<dbReference type="Proteomes" id="UP000535890">
    <property type="component" value="Unassembled WGS sequence"/>
</dbReference>
<reference evidence="1 2" key="1">
    <citation type="submission" date="2020-07" db="EMBL/GenBank/DDBJ databases">
        <title>Sequencing the genomes of 1000 actinobacteria strains.</title>
        <authorList>
            <person name="Klenk H.-P."/>
        </authorList>
    </citation>
    <scope>NUCLEOTIDE SEQUENCE [LARGE SCALE GENOMIC DNA]</scope>
    <source>
        <strain evidence="1 2">DSM 45772</strain>
    </source>
</reference>
<proteinExistence type="predicted"/>
<keyword evidence="2" id="KW-1185">Reference proteome</keyword>
<dbReference type="Gene3D" id="3.30.465.10">
    <property type="match status" value="1"/>
</dbReference>
<name>A0A7Y9J8P3_9PSEU</name>
<sequence length="240" mass="24598">MTISPRPHRGGAAGRVARAAMELGDLVHGPVLPPYTADAAVELLRTTSIGRPPSRLVAVVGATGTPDVVATLTWANEHDAEVVVLDPHTAQPPSRSGRPTVALSLARADRVVVRDGLVHAGVGAAWSQVRRVVGAGGGTVRVPRRPDTVADAPGAGGLRGVTLVTGDGVVHHLAGAHPDPELWWAFRCRPEAVGVVTEVVLDADGAGPALLAAESTDGDEARFAALARRHDPADVLGLPA</sequence>
<dbReference type="SUPFAM" id="SSF56176">
    <property type="entry name" value="FAD-binding/transporter-associated domain-like"/>
    <property type="match status" value="1"/>
</dbReference>
<evidence type="ECO:0000313" key="2">
    <source>
        <dbReference type="Proteomes" id="UP000535890"/>
    </source>
</evidence>
<comment type="caution">
    <text evidence="1">The sequence shown here is derived from an EMBL/GenBank/DDBJ whole genome shotgun (WGS) entry which is preliminary data.</text>
</comment>
<dbReference type="InterPro" id="IPR016169">
    <property type="entry name" value="FAD-bd_PCMH_sub2"/>
</dbReference>
<dbReference type="EMBL" id="JACCBN010000001">
    <property type="protein sequence ID" value="NYD39488.1"/>
    <property type="molecule type" value="Genomic_DNA"/>
</dbReference>
<dbReference type="GO" id="GO:0050660">
    <property type="term" value="F:flavin adenine dinucleotide binding"/>
    <property type="evidence" value="ECO:0007669"/>
    <property type="project" value="InterPro"/>
</dbReference>
<accession>A0A7Y9J8P3</accession>